<sequence>MNRTHTTHRLKHYSLTLLTVATVASLSSCTNYNPSLSEKAARFRVSNADSQTAEAQENSDTVSISFGIYTADKPTTLVKQLRPLLNEVEAEMSENMGKPIKIKMKVANSYEKGIEDIATGKVDFSRLGPASYVEAQTTNPNLSILAIESKEGEKVFYGIIAVNENSHIYNVEQLRDESFAFGNELSTIGRFLSQQYLLKHGIVASDLSRYEYLGRHDKVGTSVGLGQFDAGALKEGTFKKLVAKEVPIREIARFPNVNKPWVGRSGLPEDIQAQLRKALLETRDPQALDKAGIGRFIEGSNEDYEPIRSAIEDNARFFE</sequence>
<accession>A0A8J7E5V6</accession>
<protein>
    <submittedName>
        <fullName evidence="1">PhnD/SsuA/transferrin family substrate-binding protein</fullName>
    </submittedName>
</protein>
<dbReference type="PANTHER" id="PTHR35841">
    <property type="entry name" value="PHOSPHONATES-BINDING PERIPLASMIC PROTEIN"/>
    <property type="match status" value="1"/>
</dbReference>
<dbReference type="Proteomes" id="UP000654482">
    <property type="component" value="Unassembled WGS sequence"/>
</dbReference>
<dbReference type="Pfam" id="PF12974">
    <property type="entry name" value="Phosphonate-bd"/>
    <property type="match status" value="1"/>
</dbReference>
<gene>
    <name evidence="1" type="ORF">IQ249_23500</name>
</gene>
<name>A0A8J7E5V6_9CYAN</name>
<keyword evidence="2" id="KW-1185">Reference proteome</keyword>
<dbReference type="Gene3D" id="3.40.190.10">
    <property type="entry name" value="Periplasmic binding protein-like II"/>
    <property type="match status" value="2"/>
</dbReference>
<dbReference type="RefSeq" id="WP_194031955.1">
    <property type="nucleotide sequence ID" value="NZ_JADEWZ010000064.1"/>
</dbReference>
<dbReference type="SUPFAM" id="SSF53850">
    <property type="entry name" value="Periplasmic binding protein-like II"/>
    <property type="match status" value="1"/>
</dbReference>
<reference evidence="1" key="1">
    <citation type="submission" date="2020-10" db="EMBL/GenBank/DDBJ databases">
        <authorList>
            <person name="Castelo-Branco R."/>
            <person name="Eusebio N."/>
            <person name="Adriana R."/>
            <person name="Vieira A."/>
            <person name="Brugerolle De Fraissinette N."/>
            <person name="Rezende De Castro R."/>
            <person name="Schneider M.P."/>
            <person name="Vasconcelos V."/>
            <person name="Leao P.N."/>
        </authorList>
    </citation>
    <scope>NUCLEOTIDE SEQUENCE</scope>
    <source>
        <strain evidence="1">LEGE 07157</strain>
    </source>
</reference>
<evidence type="ECO:0000313" key="1">
    <source>
        <dbReference type="EMBL" id="MBE9118859.1"/>
    </source>
</evidence>
<dbReference type="PROSITE" id="PS51257">
    <property type="entry name" value="PROKAR_LIPOPROTEIN"/>
    <property type="match status" value="1"/>
</dbReference>
<dbReference type="EMBL" id="JADEWZ010000064">
    <property type="protein sequence ID" value="MBE9118859.1"/>
    <property type="molecule type" value="Genomic_DNA"/>
</dbReference>
<comment type="caution">
    <text evidence="1">The sequence shown here is derived from an EMBL/GenBank/DDBJ whole genome shotgun (WGS) entry which is preliminary data.</text>
</comment>
<organism evidence="1 2">
    <name type="scientific">Lusitaniella coriacea LEGE 07157</name>
    <dbReference type="NCBI Taxonomy" id="945747"/>
    <lineage>
        <taxon>Bacteria</taxon>
        <taxon>Bacillati</taxon>
        <taxon>Cyanobacteriota</taxon>
        <taxon>Cyanophyceae</taxon>
        <taxon>Spirulinales</taxon>
        <taxon>Lusitaniellaceae</taxon>
        <taxon>Lusitaniella</taxon>
    </lineage>
</organism>
<proteinExistence type="predicted"/>
<dbReference type="PANTHER" id="PTHR35841:SF1">
    <property type="entry name" value="PHOSPHONATES-BINDING PERIPLASMIC PROTEIN"/>
    <property type="match status" value="1"/>
</dbReference>
<dbReference type="AlphaFoldDB" id="A0A8J7E5V6"/>
<evidence type="ECO:0000313" key="2">
    <source>
        <dbReference type="Proteomes" id="UP000654482"/>
    </source>
</evidence>